<dbReference type="Proteomes" id="UP000176204">
    <property type="component" value="Chromosome I"/>
</dbReference>
<feature type="domain" description="Glycosyl transferase family 51" evidence="15">
    <location>
        <begin position="112"/>
        <end position="282"/>
    </location>
</feature>
<keyword evidence="13" id="KW-1133">Transmembrane helix</keyword>
<feature type="transmembrane region" description="Helical" evidence="13">
    <location>
        <begin position="39"/>
        <end position="61"/>
    </location>
</feature>
<feature type="region of interest" description="Disordered" evidence="12">
    <location>
        <begin position="1"/>
        <end position="20"/>
    </location>
</feature>
<keyword evidence="13" id="KW-0812">Transmembrane</keyword>
<evidence type="ECO:0000256" key="13">
    <source>
        <dbReference type="SAM" id="Phobius"/>
    </source>
</evidence>
<dbReference type="InterPro" id="IPR036950">
    <property type="entry name" value="PBP_transglycosylase"/>
</dbReference>
<dbReference type="InterPro" id="IPR050396">
    <property type="entry name" value="Glycosyltr_51/Transpeptidase"/>
</dbReference>
<dbReference type="STRING" id="1679444.PYTT_2146"/>
<feature type="domain" description="Penicillin-binding protein transpeptidase" evidence="14">
    <location>
        <begin position="389"/>
        <end position="673"/>
    </location>
</feature>
<evidence type="ECO:0000256" key="3">
    <source>
        <dbReference type="ARBA" id="ARBA00007739"/>
    </source>
</evidence>
<comment type="similarity">
    <text evidence="2">In the C-terminal section; belongs to the transpeptidase family.</text>
</comment>
<evidence type="ECO:0000256" key="2">
    <source>
        <dbReference type="ARBA" id="ARBA00007090"/>
    </source>
</evidence>
<dbReference type="InterPro" id="IPR023346">
    <property type="entry name" value="Lysozyme-like_dom_sf"/>
</dbReference>
<dbReference type="PANTHER" id="PTHR32282:SF15">
    <property type="entry name" value="PENICILLIN-BINDING PROTEIN 1C"/>
    <property type="match status" value="1"/>
</dbReference>
<dbReference type="KEGG" id="agl:PYTT_2146"/>
<dbReference type="GO" id="GO:0008658">
    <property type="term" value="F:penicillin binding"/>
    <property type="evidence" value="ECO:0007669"/>
    <property type="project" value="InterPro"/>
</dbReference>
<dbReference type="GO" id="GO:0030288">
    <property type="term" value="C:outer membrane-bounded periplasmic space"/>
    <property type="evidence" value="ECO:0007669"/>
    <property type="project" value="TreeGrafter"/>
</dbReference>
<keyword evidence="5" id="KW-0645">Protease</keyword>
<dbReference type="EMBL" id="LT629973">
    <property type="protein sequence ID" value="SEH96584.1"/>
    <property type="molecule type" value="Genomic_DNA"/>
</dbReference>
<keyword evidence="6" id="KW-0328">Glycosyltransferase</keyword>
<keyword evidence="7" id="KW-0808">Transferase</keyword>
<dbReference type="SUPFAM" id="SSF56601">
    <property type="entry name" value="beta-lactamase/transpeptidase-like"/>
    <property type="match status" value="1"/>
</dbReference>
<feature type="compositionally biased region" description="Acidic residues" evidence="12">
    <location>
        <begin position="828"/>
        <end position="837"/>
    </location>
</feature>
<keyword evidence="13" id="KW-0472">Membrane</keyword>
<dbReference type="GO" id="GO:0004180">
    <property type="term" value="F:carboxypeptidase activity"/>
    <property type="evidence" value="ECO:0007669"/>
    <property type="project" value="UniProtKB-KW"/>
</dbReference>
<dbReference type="GO" id="GO:0006508">
    <property type="term" value="P:proteolysis"/>
    <property type="evidence" value="ECO:0007669"/>
    <property type="project" value="UniProtKB-KW"/>
</dbReference>
<evidence type="ECO:0000256" key="7">
    <source>
        <dbReference type="ARBA" id="ARBA00022679"/>
    </source>
</evidence>
<dbReference type="GO" id="GO:0009252">
    <property type="term" value="P:peptidoglycan biosynthetic process"/>
    <property type="evidence" value="ECO:0007669"/>
    <property type="project" value="TreeGrafter"/>
</dbReference>
<comment type="similarity">
    <text evidence="3">In the N-terminal section; belongs to the glycosyltransferase 51 family.</text>
</comment>
<comment type="catalytic activity">
    <reaction evidence="11">
        <text>[GlcNAc-(1-&gt;4)-Mur2Ac(oyl-L-Ala-gamma-D-Glu-L-Lys-D-Ala-D-Ala)](n)-di-trans,octa-cis-undecaprenyl diphosphate + beta-D-GlcNAc-(1-&gt;4)-Mur2Ac(oyl-L-Ala-gamma-D-Glu-L-Lys-D-Ala-D-Ala)-di-trans,octa-cis-undecaprenyl diphosphate = [GlcNAc-(1-&gt;4)-Mur2Ac(oyl-L-Ala-gamma-D-Glu-L-Lys-D-Ala-D-Ala)](n+1)-di-trans,octa-cis-undecaprenyl diphosphate + di-trans,octa-cis-undecaprenyl diphosphate + H(+)</text>
        <dbReference type="Rhea" id="RHEA:23708"/>
        <dbReference type="Rhea" id="RHEA-COMP:9602"/>
        <dbReference type="Rhea" id="RHEA-COMP:9603"/>
        <dbReference type="ChEBI" id="CHEBI:15378"/>
        <dbReference type="ChEBI" id="CHEBI:58405"/>
        <dbReference type="ChEBI" id="CHEBI:60033"/>
        <dbReference type="ChEBI" id="CHEBI:78435"/>
        <dbReference type="EC" id="2.4.99.28"/>
    </reaction>
</comment>
<dbReference type="InterPro" id="IPR001264">
    <property type="entry name" value="Glyco_trans_51"/>
</dbReference>
<accession>A0A1C7PCL7</accession>
<dbReference type="Gene3D" id="3.40.710.10">
    <property type="entry name" value="DD-peptidase/beta-lactamase superfamily"/>
    <property type="match status" value="1"/>
</dbReference>
<evidence type="ECO:0000259" key="14">
    <source>
        <dbReference type="Pfam" id="PF00905"/>
    </source>
</evidence>
<evidence type="ECO:0000256" key="12">
    <source>
        <dbReference type="SAM" id="MobiDB-lite"/>
    </source>
</evidence>
<dbReference type="Pfam" id="PF00905">
    <property type="entry name" value="Transpeptidase"/>
    <property type="match status" value="1"/>
</dbReference>
<evidence type="ECO:0000259" key="15">
    <source>
        <dbReference type="Pfam" id="PF00912"/>
    </source>
</evidence>
<evidence type="ECO:0000313" key="17">
    <source>
        <dbReference type="Proteomes" id="UP000176204"/>
    </source>
</evidence>
<keyword evidence="17" id="KW-1185">Reference proteome</keyword>
<dbReference type="AlphaFoldDB" id="A0A1C7PCL7"/>
<dbReference type="InterPro" id="IPR012338">
    <property type="entry name" value="Beta-lactam/transpept-like"/>
</dbReference>
<dbReference type="GO" id="GO:0008955">
    <property type="term" value="F:peptidoglycan glycosyltransferase activity"/>
    <property type="evidence" value="ECO:0007669"/>
    <property type="project" value="UniProtKB-EC"/>
</dbReference>
<dbReference type="OrthoDB" id="9766909at2"/>
<name>A0A1C7PCL7_9BACT</name>
<evidence type="ECO:0000256" key="4">
    <source>
        <dbReference type="ARBA" id="ARBA00022645"/>
    </source>
</evidence>
<dbReference type="SUPFAM" id="SSF53955">
    <property type="entry name" value="Lysozyme-like"/>
    <property type="match status" value="1"/>
</dbReference>
<evidence type="ECO:0000256" key="6">
    <source>
        <dbReference type="ARBA" id="ARBA00022676"/>
    </source>
</evidence>
<dbReference type="InterPro" id="IPR001460">
    <property type="entry name" value="PCN-bd_Tpept"/>
</dbReference>
<evidence type="ECO:0000256" key="11">
    <source>
        <dbReference type="ARBA" id="ARBA00049902"/>
    </source>
</evidence>
<evidence type="ECO:0000256" key="1">
    <source>
        <dbReference type="ARBA" id="ARBA00004752"/>
    </source>
</evidence>
<dbReference type="Gene3D" id="1.10.3810.10">
    <property type="entry name" value="Biosynthetic peptidoglycan transglycosylase-like"/>
    <property type="match status" value="1"/>
</dbReference>
<dbReference type="RefSeq" id="WP_067775162.1">
    <property type="nucleotide sequence ID" value="NZ_LT629973.1"/>
</dbReference>
<dbReference type="Pfam" id="PF00912">
    <property type="entry name" value="Transgly"/>
    <property type="match status" value="1"/>
</dbReference>
<evidence type="ECO:0000256" key="8">
    <source>
        <dbReference type="ARBA" id="ARBA00022801"/>
    </source>
</evidence>
<dbReference type="EC" id="2.4.99.28" evidence="10"/>
<organism evidence="16 17">
    <name type="scientific">Akkermansia glycaniphila</name>
    <dbReference type="NCBI Taxonomy" id="1679444"/>
    <lineage>
        <taxon>Bacteria</taxon>
        <taxon>Pseudomonadati</taxon>
        <taxon>Verrucomicrobiota</taxon>
        <taxon>Verrucomicrobiia</taxon>
        <taxon>Verrucomicrobiales</taxon>
        <taxon>Akkermansiaceae</taxon>
        <taxon>Akkermansia</taxon>
    </lineage>
</organism>
<keyword evidence="9" id="KW-0511">Multifunctional enzyme</keyword>
<dbReference type="PATRIC" id="fig|1679444.3.peg.2778"/>
<feature type="compositionally biased region" description="Basic and acidic residues" evidence="12">
    <location>
        <begin position="7"/>
        <end position="16"/>
    </location>
</feature>
<evidence type="ECO:0000256" key="10">
    <source>
        <dbReference type="ARBA" id="ARBA00044770"/>
    </source>
</evidence>
<gene>
    <name evidence="16" type="ORF">PYTT_2146</name>
</gene>
<reference evidence="17" key="1">
    <citation type="submission" date="2016-09" db="EMBL/GenBank/DDBJ databases">
        <authorList>
            <person name="Koehorst J."/>
        </authorList>
    </citation>
    <scope>NUCLEOTIDE SEQUENCE [LARGE SCALE GENOMIC DNA]</scope>
</reference>
<feature type="region of interest" description="Disordered" evidence="12">
    <location>
        <begin position="828"/>
        <end position="865"/>
    </location>
</feature>
<comment type="pathway">
    <text evidence="1">Cell wall biogenesis; peptidoglycan biosynthesis.</text>
</comment>
<evidence type="ECO:0000256" key="5">
    <source>
        <dbReference type="ARBA" id="ARBA00022670"/>
    </source>
</evidence>
<sequence length="865" mass="96643">MTELDDLQTRRNEQNNRRRAVTNRRRTIFGGMSRWKRRLLLFSIWLGIGAVLAAIVGWFAFDLFTRPYKTWAQEFNLEDINNLNHPSIIYDRNGKEIGRIFDENRSYVHYSRDPEKSEVSENMINALLAQEDSRFWEHKGYDPIGIVRAAKEMLVAGGKANQGASTITQQLARNAFDLKRRATARGERDMGRKIVEIYLAMRIEERFSKEQILEFYLNRVYLGSGFYGIRAASLGYFGKEPKDLTVREAASIAALIKYPNGLSPLKNIEGNKKWRNDVLDRMVRSNYLERNEAERLKKLPVELNPKPLSRGSSHIHNFIDAQTGELFGEDLVRSRGLRIYTTLDKDIQEASGKALQTQLDAIEKRPDYNNPLMKDYKVGSGDKPLYLDGALMVVDNATGAVLAYHGGRDFSKRTFDVIQEGTRPPGTTMLPMLYATAFENGFNPTTVLIDDAIDNRRSGIGGSEGILGEWGMETERGRYEDAVTARRSLAYSKIAASLDLVKRLEAAKGSKPFIKLLERMGIRPPAREPGSTEANPFYYPRVYVGTEPVSLKEMVLAYTAFPNLGKRPRETYIITKITDANGKILWTSPQAQGDLHTVDVMSPIAAYQVHSIMQESLHKGSAQRTLSFLPEGFKGAVKTGTNYDFSDNWLFGYNSHITCGVWIGFVESKKPIYPNAFSSDTCSPILGAIFENADKSIADTAVPMPPSVEEIEICSVSGKKATMFCYETERTSVGDRYTRCTYKEYMPKGDSSLGSCTVHGDEGISLSDFFPSPGNAQQSARILPVKPILPTAPDLVGDDPFGCVLQKNPRYKNASGIEDVSLGHDILDADEVPDDDTSPASGNESTLPIPAPDSIRIPVPELQLR</sequence>
<evidence type="ECO:0000313" key="16">
    <source>
        <dbReference type="EMBL" id="SEH96584.1"/>
    </source>
</evidence>
<proteinExistence type="inferred from homology"/>
<keyword evidence="4" id="KW-0121">Carboxypeptidase</keyword>
<evidence type="ECO:0000256" key="9">
    <source>
        <dbReference type="ARBA" id="ARBA00023268"/>
    </source>
</evidence>
<dbReference type="PANTHER" id="PTHR32282">
    <property type="entry name" value="BINDING PROTEIN TRANSPEPTIDASE, PUTATIVE-RELATED"/>
    <property type="match status" value="1"/>
</dbReference>
<protein>
    <recommendedName>
        <fullName evidence="10">peptidoglycan glycosyltransferase</fullName>
        <ecNumber evidence="10">2.4.99.28</ecNumber>
    </recommendedName>
</protein>
<keyword evidence="8" id="KW-0378">Hydrolase</keyword>